<organism evidence="7 8">
    <name type="scientific">Candidatus Devosia phytovorans</name>
    <dbReference type="NCBI Taxonomy" id="3121372"/>
    <lineage>
        <taxon>Bacteria</taxon>
        <taxon>Pseudomonadati</taxon>
        <taxon>Pseudomonadota</taxon>
        <taxon>Alphaproteobacteria</taxon>
        <taxon>Hyphomicrobiales</taxon>
        <taxon>Devosiaceae</taxon>
        <taxon>Devosia</taxon>
    </lineage>
</organism>
<name>A0AAJ5VWR8_9HYPH</name>
<dbReference type="EMBL" id="CP119312">
    <property type="protein sequence ID" value="WEK05506.1"/>
    <property type="molecule type" value="Genomic_DNA"/>
</dbReference>
<evidence type="ECO:0000313" key="7">
    <source>
        <dbReference type="EMBL" id="WEK05506.1"/>
    </source>
</evidence>
<evidence type="ECO:0000256" key="4">
    <source>
        <dbReference type="ARBA" id="ARBA00022989"/>
    </source>
</evidence>
<feature type="transmembrane region" description="Helical" evidence="6">
    <location>
        <begin position="398"/>
        <end position="417"/>
    </location>
</feature>
<evidence type="ECO:0000256" key="3">
    <source>
        <dbReference type="ARBA" id="ARBA00022692"/>
    </source>
</evidence>
<keyword evidence="2" id="KW-1003">Cell membrane</keyword>
<feature type="transmembrane region" description="Helical" evidence="6">
    <location>
        <begin position="12"/>
        <end position="32"/>
    </location>
</feature>
<dbReference type="AlphaFoldDB" id="A0AAJ5VWR8"/>
<gene>
    <name evidence="7" type="ORF">P0Y65_04415</name>
</gene>
<accession>A0AAJ5VWR8</accession>
<keyword evidence="4 6" id="KW-1133">Transmembrane helix</keyword>
<evidence type="ECO:0000256" key="6">
    <source>
        <dbReference type="SAM" id="Phobius"/>
    </source>
</evidence>
<dbReference type="Proteomes" id="UP001217476">
    <property type="component" value="Chromosome"/>
</dbReference>
<comment type="subcellular location">
    <subcellularLocation>
        <location evidence="1">Cell membrane</location>
        <topology evidence="1">Multi-pass membrane protein</topology>
    </subcellularLocation>
</comment>
<feature type="transmembrane region" description="Helical" evidence="6">
    <location>
        <begin position="301"/>
        <end position="323"/>
    </location>
</feature>
<dbReference type="InterPro" id="IPR050833">
    <property type="entry name" value="Poly_Biosynth_Transport"/>
</dbReference>
<reference evidence="7" key="1">
    <citation type="submission" date="2023-03" db="EMBL/GenBank/DDBJ databases">
        <title>Andean soil-derived lignocellulolytic bacterial consortium as a source of novel taxa and putative plastic-active enzymes.</title>
        <authorList>
            <person name="Diaz-Garcia L."/>
            <person name="Chuvochina M."/>
            <person name="Feuerriegel G."/>
            <person name="Bunk B."/>
            <person name="Sproer C."/>
            <person name="Streit W.R."/>
            <person name="Rodriguez L.M."/>
            <person name="Overmann J."/>
            <person name="Jimenez D.J."/>
        </authorList>
    </citation>
    <scope>NUCLEOTIDE SEQUENCE</scope>
    <source>
        <strain evidence="7">MAG 4196</strain>
    </source>
</reference>
<feature type="transmembrane region" description="Helical" evidence="6">
    <location>
        <begin position="122"/>
        <end position="145"/>
    </location>
</feature>
<feature type="transmembrane region" description="Helical" evidence="6">
    <location>
        <begin position="223"/>
        <end position="241"/>
    </location>
</feature>
<sequence length="441" mass="47838">MSLHRRLASQSTVIFGARLGGAGLIFLVQALIARLWGPELLGEYLVVIATVNLIAVVMPLGFHTVGTYFAAEYRARGERKQFVVFLTRSYGHVVGSLVLILLAGPWVLDLIGQGDSVLAHHFVPVALLAFSTAMVYVNGALLVGLKRPFAGFFADTMFRPMIVVASFLVCLGFAVPADGFSFMLWLIAFGYLGISLVHFGFVVTSIKRLPDTLPLRLTEAKRWWRFALPWVLISLATDFFFDIDLLLLSHSLTREELAIFGVCTRLFSLISFGVAAVYAVTMPDMFESEANADRAAFKRKVGDANFVASAISVALFFAMLLAAPILMMIFGPSFAAGAGPLAVLSLALVIRSMMGPASLVLSIHDRPYASLPFVALGIGTLVIANFILVPAYGLMGAALAAIISITVWSVGQWWVALRTAHMDVSIMAWVRSRRDVVVAAE</sequence>
<feature type="transmembrane region" description="Helical" evidence="6">
    <location>
        <begin position="329"/>
        <end position="350"/>
    </location>
</feature>
<feature type="transmembrane region" description="Helical" evidence="6">
    <location>
        <begin position="82"/>
        <end position="102"/>
    </location>
</feature>
<keyword evidence="5 6" id="KW-0472">Membrane</keyword>
<feature type="transmembrane region" description="Helical" evidence="6">
    <location>
        <begin position="157"/>
        <end position="176"/>
    </location>
</feature>
<feature type="transmembrane region" description="Helical" evidence="6">
    <location>
        <begin position="257"/>
        <end position="280"/>
    </location>
</feature>
<evidence type="ECO:0000256" key="2">
    <source>
        <dbReference type="ARBA" id="ARBA00022475"/>
    </source>
</evidence>
<protein>
    <submittedName>
        <fullName evidence="7">Polysaccharide biosynthesis C-terminal domain-containing protein</fullName>
    </submittedName>
</protein>
<evidence type="ECO:0000313" key="8">
    <source>
        <dbReference type="Proteomes" id="UP001217476"/>
    </source>
</evidence>
<proteinExistence type="predicted"/>
<dbReference type="GO" id="GO:0005886">
    <property type="term" value="C:plasma membrane"/>
    <property type="evidence" value="ECO:0007669"/>
    <property type="project" value="UniProtKB-SubCell"/>
</dbReference>
<feature type="transmembrane region" description="Helical" evidence="6">
    <location>
        <begin position="182"/>
        <end position="203"/>
    </location>
</feature>
<evidence type="ECO:0000256" key="5">
    <source>
        <dbReference type="ARBA" id="ARBA00023136"/>
    </source>
</evidence>
<evidence type="ECO:0000256" key="1">
    <source>
        <dbReference type="ARBA" id="ARBA00004651"/>
    </source>
</evidence>
<dbReference type="PANTHER" id="PTHR30250">
    <property type="entry name" value="PST FAMILY PREDICTED COLANIC ACID TRANSPORTER"/>
    <property type="match status" value="1"/>
</dbReference>
<feature type="transmembrane region" description="Helical" evidence="6">
    <location>
        <begin position="371"/>
        <end position="392"/>
    </location>
</feature>
<keyword evidence="3 6" id="KW-0812">Transmembrane</keyword>
<feature type="transmembrane region" description="Helical" evidence="6">
    <location>
        <begin position="44"/>
        <end position="70"/>
    </location>
</feature>
<dbReference type="PANTHER" id="PTHR30250:SF11">
    <property type="entry name" value="O-ANTIGEN TRANSPORTER-RELATED"/>
    <property type="match status" value="1"/>
</dbReference>